<organism evidence="1 2">
    <name type="scientific">Malus baccata</name>
    <name type="common">Siberian crab apple</name>
    <name type="synonym">Pyrus baccata</name>
    <dbReference type="NCBI Taxonomy" id="106549"/>
    <lineage>
        <taxon>Eukaryota</taxon>
        <taxon>Viridiplantae</taxon>
        <taxon>Streptophyta</taxon>
        <taxon>Embryophyta</taxon>
        <taxon>Tracheophyta</taxon>
        <taxon>Spermatophyta</taxon>
        <taxon>Magnoliopsida</taxon>
        <taxon>eudicotyledons</taxon>
        <taxon>Gunneridae</taxon>
        <taxon>Pentapetalae</taxon>
        <taxon>rosids</taxon>
        <taxon>fabids</taxon>
        <taxon>Rosales</taxon>
        <taxon>Rosaceae</taxon>
        <taxon>Amygdaloideae</taxon>
        <taxon>Maleae</taxon>
        <taxon>Malus</taxon>
    </lineage>
</organism>
<dbReference type="EMBL" id="VIEB01001016">
    <property type="protein sequence ID" value="TQD76727.1"/>
    <property type="molecule type" value="Genomic_DNA"/>
</dbReference>
<gene>
    <name evidence="1" type="ORF">C1H46_037761</name>
</gene>
<dbReference type="AlphaFoldDB" id="A0A540KRC9"/>
<dbReference type="Proteomes" id="UP000315295">
    <property type="component" value="Unassembled WGS sequence"/>
</dbReference>
<sequence>METGGKLKNGSEGICRLALGRVESSGNLEVRMMCMEKNQDTMVEAKLNEIVDGESHEG</sequence>
<proteinExistence type="predicted"/>
<reference evidence="1 2" key="1">
    <citation type="journal article" date="2019" name="G3 (Bethesda)">
        <title>Sequencing of a Wild Apple (Malus baccata) Genome Unravels the Differences Between Cultivated and Wild Apple Species Regarding Disease Resistance and Cold Tolerance.</title>
        <authorList>
            <person name="Chen X."/>
        </authorList>
    </citation>
    <scope>NUCLEOTIDE SEQUENCE [LARGE SCALE GENOMIC DNA]</scope>
    <source>
        <strain evidence="2">cv. Shandingzi</strain>
        <tissue evidence="1">Leaves</tissue>
    </source>
</reference>
<evidence type="ECO:0000313" key="2">
    <source>
        <dbReference type="Proteomes" id="UP000315295"/>
    </source>
</evidence>
<keyword evidence="2" id="KW-1185">Reference proteome</keyword>
<protein>
    <submittedName>
        <fullName evidence="1">Uncharacterized protein</fullName>
    </submittedName>
</protein>
<accession>A0A540KRC9</accession>
<comment type="caution">
    <text evidence="1">The sequence shown here is derived from an EMBL/GenBank/DDBJ whole genome shotgun (WGS) entry which is preliminary data.</text>
</comment>
<evidence type="ECO:0000313" key="1">
    <source>
        <dbReference type="EMBL" id="TQD76727.1"/>
    </source>
</evidence>
<name>A0A540KRC9_MALBA</name>